<reference evidence="4 5" key="1">
    <citation type="submission" date="2022-03" db="EMBL/GenBank/DDBJ databases">
        <title>Isotopic signatures of nitrous oxide derived from detoxification processes.</title>
        <authorList>
            <person name="Behrendt U."/>
            <person name="Buchen C."/>
            <person name="Well R."/>
            <person name="Ulrich A."/>
            <person name="Rohe L."/>
            <person name="Kolb S."/>
            <person name="Schloter M."/>
            <person name="Horn M.A."/>
            <person name="Augustin J."/>
        </authorList>
    </citation>
    <scope>NUCLEOTIDE SEQUENCE [LARGE SCALE GENOMIC DNA]</scope>
    <source>
        <strain evidence="4 5">S4-C24</strain>
    </source>
</reference>
<keyword evidence="1" id="KW-0285">Flavoprotein</keyword>
<feature type="domain" description="NADH:flavin oxidoreductase/NADH oxidase N-terminal" evidence="3">
    <location>
        <begin position="14"/>
        <end position="359"/>
    </location>
</feature>
<dbReference type="Proteomes" id="UP000829069">
    <property type="component" value="Chromosome"/>
</dbReference>
<dbReference type="InterPro" id="IPR001155">
    <property type="entry name" value="OxRdtase_FMN_N"/>
</dbReference>
<dbReference type="Gene3D" id="3.20.20.70">
    <property type="entry name" value="Aldolase class I"/>
    <property type="match status" value="1"/>
</dbReference>
<dbReference type="EMBL" id="CP093326">
    <property type="protein sequence ID" value="UNK45716.1"/>
    <property type="molecule type" value="Genomic_DNA"/>
</dbReference>
<dbReference type="PANTHER" id="PTHR43656">
    <property type="entry name" value="BINDING OXIDOREDUCTASE, PUTATIVE (AFU_ORTHOLOGUE AFUA_2G08260)-RELATED"/>
    <property type="match status" value="1"/>
</dbReference>
<evidence type="ECO:0000256" key="1">
    <source>
        <dbReference type="ARBA" id="ARBA00022630"/>
    </source>
</evidence>
<dbReference type="InterPro" id="IPR051799">
    <property type="entry name" value="NADH_flavin_oxidoreductase"/>
</dbReference>
<evidence type="ECO:0000259" key="3">
    <source>
        <dbReference type="Pfam" id="PF00724"/>
    </source>
</evidence>
<dbReference type="InterPro" id="IPR013785">
    <property type="entry name" value="Aldolase_TIM"/>
</dbReference>
<name>A0ABY3W8A1_9MICC</name>
<protein>
    <submittedName>
        <fullName evidence="4">NADH:flavin oxidoreductase</fullName>
    </submittedName>
</protein>
<gene>
    <name evidence="4" type="ORF">MNQ99_17650</name>
</gene>
<evidence type="ECO:0000313" key="4">
    <source>
        <dbReference type="EMBL" id="UNK45716.1"/>
    </source>
</evidence>
<evidence type="ECO:0000313" key="5">
    <source>
        <dbReference type="Proteomes" id="UP000829069"/>
    </source>
</evidence>
<keyword evidence="2" id="KW-0560">Oxidoreductase</keyword>
<dbReference type="SUPFAM" id="SSF51395">
    <property type="entry name" value="FMN-linked oxidoreductases"/>
    <property type="match status" value="1"/>
</dbReference>
<dbReference type="CDD" id="cd02803">
    <property type="entry name" value="OYE_like_FMN_family"/>
    <property type="match status" value="1"/>
</dbReference>
<keyword evidence="5" id="KW-1185">Reference proteome</keyword>
<dbReference type="PANTHER" id="PTHR43656:SF2">
    <property type="entry name" value="BINDING OXIDOREDUCTASE, PUTATIVE (AFU_ORTHOLOGUE AFUA_2G08260)-RELATED"/>
    <property type="match status" value="1"/>
</dbReference>
<dbReference type="RefSeq" id="WP_241913901.1">
    <property type="nucleotide sequence ID" value="NZ_CP093326.1"/>
</dbReference>
<evidence type="ECO:0000256" key="2">
    <source>
        <dbReference type="ARBA" id="ARBA00023002"/>
    </source>
</evidence>
<dbReference type="Pfam" id="PF00724">
    <property type="entry name" value="Oxidored_FMN"/>
    <property type="match status" value="1"/>
</dbReference>
<sequence length="439" mass="47237">MSPEATTVAEVLSSPWKIDGLTIKNRFVLSPMAVLQPTKDGHPSDQTIAFLTTRARGGAGLLIIGGGVATERGNQEAPFQPLMRFDRDDFIPGLKRMVDAVHAHDVPIFAQIFPSFGAMGVPAEGRPTLAASPKPVHMGAPRLPHGFYIPGGRTNPTPLEITKEDILKVQDQTVAAVRRAKAAGFDGIELGAHMRYLYSSFLSPRTNWRIDEYGGSAENRARILTDTVRAIRAEVGTDYPVGLRMSVNDHLPDGQGPEEFAETAAIIAKEGLGYIALTDGNYESMDNNLPSSSGSMLEHAEPQAFRAALPNTPLLLSSTYDPQQSADAIANGHGDGIMLARQLLADPEFPNKVLQGRLDEIVWCDHDNSCLRRLIFNVPVRCHKNPAMGREAVLGGVKEPVSVKLKRPVEAALIAATGSPTLMGIADKLASSKSKASKN</sequence>
<accession>A0ABY3W8A1</accession>
<organism evidence="4 5">
    <name type="scientific">Arthrobacter sulfonylureivorans</name>
    <dbReference type="NCBI Taxonomy" id="2486855"/>
    <lineage>
        <taxon>Bacteria</taxon>
        <taxon>Bacillati</taxon>
        <taxon>Actinomycetota</taxon>
        <taxon>Actinomycetes</taxon>
        <taxon>Micrococcales</taxon>
        <taxon>Micrococcaceae</taxon>
        <taxon>Arthrobacter</taxon>
    </lineage>
</organism>
<proteinExistence type="predicted"/>